<dbReference type="OrthoDB" id="443691at2759"/>
<dbReference type="InterPro" id="IPR003961">
    <property type="entry name" value="FN3_dom"/>
</dbReference>
<evidence type="ECO:0000313" key="2">
    <source>
        <dbReference type="EMBL" id="CAE8601057.1"/>
    </source>
</evidence>
<proteinExistence type="predicted"/>
<reference evidence="2" key="1">
    <citation type="submission" date="2021-02" db="EMBL/GenBank/DDBJ databases">
        <authorList>
            <person name="Dougan E. K."/>
            <person name="Rhodes N."/>
            <person name="Thang M."/>
            <person name="Chan C."/>
        </authorList>
    </citation>
    <scope>NUCLEOTIDE SEQUENCE</scope>
</reference>
<dbReference type="AlphaFoldDB" id="A0A813ETG6"/>
<keyword evidence="3" id="KW-1185">Reference proteome</keyword>
<evidence type="ECO:0000256" key="1">
    <source>
        <dbReference type="SAM" id="Phobius"/>
    </source>
</evidence>
<gene>
    <name evidence="2" type="ORF">PGLA1383_LOCUS19354</name>
</gene>
<accession>A0A813ETG6</accession>
<feature type="transmembrane region" description="Helical" evidence="1">
    <location>
        <begin position="125"/>
        <end position="147"/>
    </location>
</feature>
<dbReference type="SUPFAM" id="SSF49265">
    <property type="entry name" value="Fibronectin type III"/>
    <property type="match status" value="1"/>
</dbReference>
<dbReference type="EMBL" id="CAJNNV010012741">
    <property type="protein sequence ID" value="CAE8601057.1"/>
    <property type="molecule type" value="Genomic_DNA"/>
</dbReference>
<evidence type="ECO:0000313" key="3">
    <source>
        <dbReference type="Proteomes" id="UP000654075"/>
    </source>
</evidence>
<comment type="caution">
    <text evidence="2">The sequence shown here is derived from an EMBL/GenBank/DDBJ whole genome shotgun (WGS) entry which is preliminary data.</text>
</comment>
<dbReference type="Gene3D" id="2.60.40.10">
    <property type="entry name" value="Immunoglobulins"/>
    <property type="match status" value="1"/>
</dbReference>
<dbReference type="InterPro" id="IPR036116">
    <property type="entry name" value="FN3_sf"/>
</dbReference>
<sequence>MEPRTLVPIPTLPPLDFAVSEEDQTSFRLDWTPQVSNDCLFRNWTIEVQLDTHCISGSGYTTCTPVLNQNWTIVPSCTLTTRTEVNCKAYNLQSYSFYAVRIKEGCSDATAESAYLRWFKLRVSIVSVSGFSVSRFSVLFLTLFFLISNRRVSEKLFRDSKYHLRRLRHHSGGDLACTRDTLSVFQITVSHALLAILL</sequence>
<protein>
    <submittedName>
        <fullName evidence="2">Uncharacterized protein</fullName>
    </submittedName>
</protein>
<dbReference type="InterPro" id="IPR013783">
    <property type="entry name" value="Ig-like_fold"/>
</dbReference>
<keyword evidence="1" id="KW-0812">Transmembrane</keyword>
<keyword evidence="1" id="KW-0472">Membrane</keyword>
<dbReference type="CDD" id="cd00063">
    <property type="entry name" value="FN3"/>
    <property type="match status" value="1"/>
</dbReference>
<organism evidence="2 3">
    <name type="scientific">Polarella glacialis</name>
    <name type="common">Dinoflagellate</name>
    <dbReference type="NCBI Taxonomy" id="89957"/>
    <lineage>
        <taxon>Eukaryota</taxon>
        <taxon>Sar</taxon>
        <taxon>Alveolata</taxon>
        <taxon>Dinophyceae</taxon>
        <taxon>Suessiales</taxon>
        <taxon>Suessiaceae</taxon>
        <taxon>Polarella</taxon>
    </lineage>
</organism>
<name>A0A813ETG6_POLGL</name>
<keyword evidence="1" id="KW-1133">Transmembrane helix</keyword>
<dbReference type="Proteomes" id="UP000654075">
    <property type="component" value="Unassembled WGS sequence"/>
</dbReference>